<gene>
    <name evidence="2" type="ORF">OMAG_002683</name>
</gene>
<reference evidence="2 3" key="1">
    <citation type="submission" date="2015-02" db="EMBL/GenBank/DDBJ databases">
        <title>Single-cell genomics of uncultivated deep-branching MTB reveals a conserved set of magnetosome genes.</title>
        <authorList>
            <person name="Kolinko S."/>
            <person name="Richter M."/>
            <person name="Glockner F.O."/>
            <person name="Brachmann A."/>
            <person name="Schuler D."/>
        </authorList>
    </citation>
    <scope>NUCLEOTIDE SEQUENCE [LARGE SCALE GENOMIC DNA]</scope>
    <source>
        <strain evidence="2">SKK-01</strain>
    </source>
</reference>
<organism evidence="2 3">
    <name type="scientific">Candidatus Omnitrophus magneticus</name>
    <dbReference type="NCBI Taxonomy" id="1609969"/>
    <lineage>
        <taxon>Bacteria</taxon>
        <taxon>Pseudomonadati</taxon>
        <taxon>Candidatus Omnitrophota</taxon>
        <taxon>Candidatus Omnitrophus</taxon>
    </lineage>
</organism>
<comment type="caution">
    <text evidence="2">The sequence shown here is derived from an EMBL/GenBank/DDBJ whole genome shotgun (WGS) entry which is preliminary data.</text>
</comment>
<feature type="transmembrane region" description="Helical" evidence="1">
    <location>
        <begin position="24"/>
        <end position="49"/>
    </location>
</feature>
<sequence>MKFIMLYFSKKAKKDWYIMLPKKFIFFLIGIIELFIGITALMGCFIVQTWHVGIPIKPWNVYIFVVITAIFSIILGIGILKRRLWANELLIFFSGYVVINKILMYSGLLTFNSHIVKIIPIWAKDSISFLYHIVLVIILLYFKLIQPINLKK</sequence>
<feature type="transmembrane region" description="Helical" evidence="1">
    <location>
        <begin position="89"/>
        <end position="109"/>
    </location>
</feature>
<proteinExistence type="predicted"/>
<dbReference type="Proteomes" id="UP000033428">
    <property type="component" value="Unassembled WGS sequence"/>
</dbReference>
<feature type="transmembrane region" description="Helical" evidence="1">
    <location>
        <begin position="61"/>
        <end position="80"/>
    </location>
</feature>
<feature type="transmembrane region" description="Helical" evidence="1">
    <location>
        <begin position="129"/>
        <end position="145"/>
    </location>
</feature>
<name>A0A0F0CPU9_9BACT</name>
<keyword evidence="1" id="KW-0812">Transmembrane</keyword>
<evidence type="ECO:0000313" key="2">
    <source>
        <dbReference type="EMBL" id="KJJ83450.1"/>
    </source>
</evidence>
<protein>
    <submittedName>
        <fullName evidence="2">Membrane protein</fullName>
    </submittedName>
</protein>
<keyword evidence="1" id="KW-1133">Transmembrane helix</keyword>
<dbReference type="EMBL" id="JYNY01000578">
    <property type="protein sequence ID" value="KJJ83450.1"/>
    <property type="molecule type" value="Genomic_DNA"/>
</dbReference>
<accession>A0A0F0CPU9</accession>
<evidence type="ECO:0000256" key="1">
    <source>
        <dbReference type="SAM" id="Phobius"/>
    </source>
</evidence>
<evidence type="ECO:0000313" key="3">
    <source>
        <dbReference type="Proteomes" id="UP000033428"/>
    </source>
</evidence>
<dbReference type="AlphaFoldDB" id="A0A0F0CPU9"/>
<keyword evidence="3" id="KW-1185">Reference proteome</keyword>
<keyword evidence="1" id="KW-0472">Membrane</keyword>